<protein>
    <recommendedName>
        <fullName evidence="5">Myb/SANT-like domain-containing protein</fullName>
    </recommendedName>
</protein>
<dbReference type="Pfam" id="PF26138">
    <property type="entry name" value="DUF8040"/>
    <property type="match status" value="1"/>
</dbReference>
<feature type="domain" description="Myb/SANT-like" evidence="1">
    <location>
        <begin position="242"/>
        <end position="338"/>
    </location>
</feature>
<keyword evidence="4" id="KW-1185">Reference proteome</keyword>
<organism evidence="3 4">
    <name type="scientific">Buddleja alternifolia</name>
    <dbReference type="NCBI Taxonomy" id="168488"/>
    <lineage>
        <taxon>Eukaryota</taxon>
        <taxon>Viridiplantae</taxon>
        <taxon>Streptophyta</taxon>
        <taxon>Embryophyta</taxon>
        <taxon>Tracheophyta</taxon>
        <taxon>Spermatophyta</taxon>
        <taxon>Magnoliopsida</taxon>
        <taxon>eudicotyledons</taxon>
        <taxon>Gunneridae</taxon>
        <taxon>Pentapetalae</taxon>
        <taxon>asterids</taxon>
        <taxon>lamiids</taxon>
        <taxon>Lamiales</taxon>
        <taxon>Scrophulariaceae</taxon>
        <taxon>Buddlejeae</taxon>
        <taxon>Buddleja</taxon>
    </lineage>
</organism>
<accession>A0AAV6YGD9</accession>
<name>A0AAV6YGD9_9LAMI</name>
<evidence type="ECO:0000259" key="2">
    <source>
        <dbReference type="Pfam" id="PF26138"/>
    </source>
</evidence>
<evidence type="ECO:0000313" key="3">
    <source>
        <dbReference type="EMBL" id="KAG8391582.1"/>
    </source>
</evidence>
<dbReference type="Proteomes" id="UP000826271">
    <property type="component" value="Unassembled WGS sequence"/>
</dbReference>
<evidence type="ECO:0000313" key="4">
    <source>
        <dbReference type="Proteomes" id="UP000826271"/>
    </source>
</evidence>
<dbReference type="EMBL" id="WHWC01000001">
    <property type="protein sequence ID" value="KAG8391582.1"/>
    <property type="molecule type" value="Genomic_DNA"/>
</dbReference>
<feature type="domain" description="DUF8040" evidence="2">
    <location>
        <begin position="62"/>
        <end position="150"/>
    </location>
</feature>
<dbReference type="PANTHER" id="PTHR46250">
    <property type="entry name" value="MYB/SANT-LIKE DNA-BINDING DOMAIN PROTEIN-RELATED"/>
    <property type="match status" value="1"/>
</dbReference>
<evidence type="ECO:0008006" key="5">
    <source>
        <dbReference type="Google" id="ProtNLM"/>
    </source>
</evidence>
<dbReference type="InterPro" id="IPR058353">
    <property type="entry name" value="DUF8040"/>
</dbReference>
<gene>
    <name evidence="3" type="ORF">BUALT_Bualt01G0202500</name>
</gene>
<reference evidence="3" key="1">
    <citation type="submission" date="2019-10" db="EMBL/GenBank/DDBJ databases">
        <authorList>
            <person name="Zhang R."/>
            <person name="Pan Y."/>
            <person name="Wang J."/>
            <person name="Ma R."/>
            <person name="Yu S."/>
        </authorList>
    </citation>
    <scope>NUCLEOTIDE SEQUENCE</scope>
    <source>
        <strain evidence="3">LA-IB0</strain>
        <tissue evidence="3">Leaf</tissue>
    </source>
</reference>
<dbReference type="Pfam" id="PF12776">
    <property type="entry name" value="Myb_DNA-bind_3"/>
    <property type="match status" value="1"/>
</dbReference>
<evidence type="ECO:0000259" key="1">
    <source>
        <dbReference type="Pfam" id="PF12776"/>
    </source>
</evidence>
<dbReference type="InterPro" id="IPR024752">
    <property type="entry name" value="Myb/SANT-like_dom"/>
</dbReference>
<comment type="caution">
    <text evidence="3">The sequence shown here is derived from an EMBL/GenBank/DDBJ whole genome shotgun (WGS) entry which is preliminary data.</text>
</comment>
<dbReference type="PANTHER" id="PTHR46250:SF15">
    <property type="entry name" value="OS01G0523800 PROTEIN"/>
    <property type="match status" value="1"/>
</dbReference>
<proteinExistence type="predicted"/>
<sequence>MDVCTDHQQLFVVLREIISDLNFILLAFYREYRALKRLRDQVAPTSSTPAYTIKTKIHKQIDHLNDLISFNDETCIANLRMSRNAFGRLCYLLENVGGLCRTKNVQITEQVAIFLSILAHHKKNVVVKHDFKRSGYTISAHFNNVLAAFLRLHTLFLVKPQPIEEHCTNDRWKWFQMPYDPLEAEIPEVDDQISDDNDVAFIDQVEPSQQWICYYKLCMDKMNRMRGGIGNGSASKNCRRCWTVEEEKALANAMKDLVVRGYKADNGFKSGYQNLLEQAMMQAFPGTTLKVEPHINSRITVWRKNYASISTMLTRSGFGFNSTTNMITVESQEVWDNYITTDSNARNMRFKTWPLFGDWVDIFGKDRETGEGAEGFADVVQQLFNKDANLEQGKEVEDGGDYSDKRKRKLVDENDGRFIDLRSSFCDKTDNRLEDISRRIGFKHDASISRKAVFEAIGEVTSLDMEAMIMVSLIIPSIWTSSSVSRTMEGKLW</sequence>
<dbReference type="AlphaFoldDB" id="A0AAV6YGD9"/>